<dbReference type="OrthoDB" id="9792653at2"/>
<reference evidence="1 2" key="1">
    <citation type="submission" date="2019-06" db="EMBL/GenBank/DDBJ databases">
        <title>A novel species of marine bacteria.</title>
        <authorList>
            <person name="Wang Y."/>
        </authorList>
    </citation>
    <scope>NUCLEOTIDE SEQUENCE [LARGE SCALE GENOMIC DNA]</scope>
    <source>
        <strain evidence="1 2">MA1-10</strain>
    </source>
</reference>
<comment type="caution">
    <text evidence="1">The sequence shown here is derived from an EMBL/GenBank/DDBJ whole genome shotgun (WGS) entry which is preliminary data.</text>
</comment>
<sequence length="177" mass="19894">MPFLIVLVVLAALCVGLLVWFRSKRKALKQADVMNALLEGIFKGRFAEFAHAIDLPYHESALEDDIISGAERPDADMHQAGRLIMGYFAHNPAEAALFLKSFKDNGFSPEDGVDAIYDILNYEHFHENPNYGPLRLVCYRAVEALMTNNVLPCFKSVDRARVSEMVTEMTRMQAAAR</sequence>
<evidence type="ECO:0000313" key="2">
    <source>
        <dbReference type="Proteomes" id="UP000315816"/>
    </source>
</evidence>
<dbReference type="AlphaFoldDB" id="A0A545SYE9"/>
<organism evidence="1 2">
    <name type="scientific">Aliiroseovarius halocynthiae</name>
    <dbReference type="NCBI Taxonomy" id="985055"/>
    <lineage>
        <taxon>Bacteria</taxon>
        <taxon>Pseudomonadati</taxon>
        <taxon>Pseudomonadota</taxon>
        <taxon>Alphaproteobacteria</taxon>
        <taxon>Rhodobacterales</taxon>
        <taxon>Paracoccaceae</taxon>
        <taxon>Aliiroseovarius</taxon>
    </lineage>
</organism>
<name>A0A545SYE9_9RHOB</name>
<gene>
    <name evidence="1" type="ORF">FIL88_01040</name>
</gene>
<evidence type="ECO:0000313" key="1">
    <source>
        <dbReference type="EMBL" id="TQV69988.1"/>
    </source>
</evidence>
<dbReference type="Proteomes" id="UP000315816">
    <property type="component" value="Unassembled WGS sequence"/>
</dbReference>
<protein>
    <submittedName>
        <fullName evidence="1">Uncharacterized protein</fullName>
    </submittedName>
</protein>
<dbReference type="RefSeq" id="WP_142851969.1">
    <property type="nucleotide sequence ID" value="NZ_FXWW01000001.1"/>
</dbReference>
<accession>A0A545SYE9</accession>
<dbReference type="EMBL" id="VICH01000002">
    <property type="protein sequence ID" value="TQV69988.1"/>
    <property type="molecule type" value="Genomic_DNA"/>
</dbReference>
<keyword evidence="2" id="KW-1185">Reference proteome</keyword>
<proteinExistence type="predicted"/>